<dbReference type="AlphaFoldDB" id="M4B4V8"/>
<reference evidence="2" key="2">
    <citation type="submission" date="2015-06" db="UniProtKB">
        <authorList>
            <consortium name="EnsemblProtists"/>
        </authorList>
    </citation>
    <scope>IDENTIFICATION</scope>
    <source>
        <strain evidence="2">Emoy2</strain>
    </source>
</reference>
<reference evidence="3" key="1">
    <citation type="journal article" date="2010" name="Science">
        <title>Signatures of adaptation to obligate biotrophy in the Hyaloperonospora arabidopsidis genome.</title>
        <authorList>
            <person name="Baxter L."/>
            <person name="Tripathy S."/>
            <person name="Ishaque N."/>
            <person name="Boot N."/>
            <person name="Cabral A."/>
            <person name="Kemen E."/>
            <person name="Thines M."/>
            <person name="Ah-Fong A."/>
            <person name="Anderson R."/>
            <person name="Badejoko W."/>
            <person name="Bittner-Eddy P."/>
            <person name="Boore J.L."/>
            <person name="Chibucos M.C."/>
            <person name="Coates M."/>
            <person name="Dehal P."/>
            <person name="Delehaunty K."/>
            <person name="Dong S."/>
            <person name="Downton P."/>
            <person name="Dumas B."/>
            <person name="Fabro G."/>
            <person name="Fronick C."/>
            <person name="Fuerstenberg S.I."/>
            <person name="Fulton L."/>
            <person name="Gaulin E."/>
            <person name="Govers F."/>
            <person name="Hughes L."/>
            <person name="Humphray S."/>
            <person name="Jiang R.H."/>
            <person name="Judelson H."/>
            <person name="Kamoun S."/>
            <person name="Kyung K."/>
            <person name="Meijer H."/>
            <person name="Minx P."/>
            <person name="Morris P."/>
            <person name="Nelson J."/>
            <person name="Phuntumart V."/>
            <person name="Qutob D."/>
            <person name="Rehmany A."/>
            <person name="Rougon-Cardoso A."/>
            <person name="Ryden P."/>
            <person name="Torto-Alalibo T."/>
            <person name="Studholme D."/>
            <person name="Wang Y."/>
            <person name="Win J."/>
            <person name="Wood J."/>
            <person name="Clifton S.W."/>
            <person name="Rogers J."/>
            <person name="Van den Ackerveken G."/>
            <person name="Jones J.D."/>
            <person name="McDowell J.M."/>
            <person name="Beynon J."/>
            <person name="Tyler B.M."/>
        </authorList>
    </citation>
    <scope>NUCLEOTIDE SEQUENCE [LARGE SCALE GENOMIC DNA]</scope>
    <source>
        <strain evidence="3">Emoy2</strain>
    </source>
</reference>
<protein>
    <submittedName>
        <fullName evidence="2">Uncharacterized protein</fullName>
    </submittedName>
</protein>
<dbReference type="HOGENOM" id="CLU_2627217_0_0_1"/>
<proteinExistence type="predicted"/>
<accession>M4B4V8</accession>
<dbReference type="VEuPathDB" id="FungiDB:HpaG801308"/>
<feature type="region of interest" description="Disordered" evidence="1">
    <location>
        <begin position="1"/>
        <end position="20"/>
    </location>
</feature>
<organism evidence="2 3">
    <name type="scientific">Hyaloperonospora arabidopsidis (strain Emoy2)</name>
    <name type="common">Downy mildew agent</name>
    <name type="synonym">Peronospora arabidopsidis</name>
    <dbReference type="NCBI Taxonomy" id="559515"/>
    <lineage>
        <taxon>Eukaryota</taxon>
        <taxon>Sar</taxon>
        <taxon>Stramenopiles</taxon>
        <taxon>Oomycota</taxon>
        <taxon>Peronosporomycetes</taxon>
        <taxon>Peronosporales</taxon>
        <taxon>Peronosporaceae</taxon>
        <taxon>Hyaloperonospora</taxon>
    </lineage>
</organism>
<dbReference type="EnsemblProtists" id="HpaT801308">
    <property type="protein sequence ID" value="HpaP801308"/>
    <property type="gene ID" value="HpaG801308"/>
</dbReference>
<evidence type="ECO:0000313" key="2">
    <source>
        <dbReference type="EnsemblProtists" id="HpaP801308"/>
    </source>
</evidence>
<dbReference type="Proteomes" id="UP000011713">
    <property type="component" value="Unassembled WGS sequence"/>
</dbReference>
<name>M4B4V8_HYAAE</name>
<sequence length="78" mass="9132">MEMKMKEEEREKEKENKVEGEKEEAAEARCLVDATLPLKVRYPLWSSGRVCKAWSLASIAVARRRGLRTFYVVWSRTL</sequence>
<dbReference type="InParanoid" id="M4B4V8"/>
<evidence type="ECO:0000313" key="3">
    <source>
        <dbReference type="Proteomes" id="UP000011713"/>
    </source>
</evidence>
<dbReference type="EMBL" id="JH598325">
    <property type="status" value="NOT_ANNOTATED_CDS"/>
    <property type="molecule type" value="Genomic_DNA"/>
</dbReference>
<keyword evidence="3" id="KW-1185">Reference proteome</keyword>
<evidence type="ECO:0000256" key="1">
    <source>
        <dbReference type="SAM" id="MobiDB-lite"/>
    </source>
</evidence>